<dbReference type="AlphaFoldDB" id="A0A1T4NR76"/>
<proteinExistence type="predicted"/>
<reference evidence="1 2" key="1">
    <citation type="submission" date="2017-02" db="EMBL/GenBank/DDBJ databases">
        <authorList>
            <person name="Peterson S.W."/>
        </authorList>
    </citation>
    <scope>NUCLEOTIDE SEQUENCE [LARGE SCALE GENOMIC DNA]</scope>
    <source>
        <strain evidence="1 2">ATCC 51222</strain>
    </source>
</reference>
<dbReference type="OrthoDB" id="361760at2"/>
<gene>
    <name evidence="1" type="ORF">SAMN02745114_01678</name>
</gene>
<organism evidence="1 2">
    <name type="scientific">Eubacterium coprostanoligenes</name>
    <dbReference type="NCBI Taxonomy" id="290054"/>
    <lineage>
        <taxon>Bacteria</taxon>
        <taxon>Bacillati</taxon>
        <taxon>Bacillota</taxon>
        <taxon>Clostridia</taxon>
        <taxon>Eubacteriales</taxon>
        <taxon>Eubacteriaceae</taxon>
        <taxon>Eubacterium</taxon>
    </lineage>
</organism>
<evidence type="ECO:0000313" key="2">
    <source>
        <dbReference type="Proteomes" id="UP000190657"/>
    </source>
</evidence>
<name>A0A1T4NR76_9FIRM</name>
<evidence type="ECO:0008006" key="3">
    <source>
        <dbReference type="Google" id="ProtNLM"/>
    </source>
</evidence>
<dbReference type="EMBL" id="FUWW01000028">
    <property type="protein sequence ID" value="SJZ81729.1"/>
    <property type="molecule type" value="Genomic_DNA"/>
</dbReference>
<sequence length="130" mass="14548">MKYDDIISLPHHTSTKRAHLSTAQRSAQFASFAALKGFEDEIAETARVTEERVVLDENEIEALNDALQYISYNLNEIAEVSITYFVPDKLKSGGAYVTKVGSVKKIDSFARRILIDGTEILIDDIVKIEI</sequence>
<dbReference type="RefSeq" id="WP_078769101.1">
    <property type="nucleotide sequence ID" value="NZ_FUWW01000028.1"/>
</dbReference>
<dbReference type="STRING" id="290054.SAMN02745114_01678"/>
<dbReference type="Proteomes" id="UP000190657">
    <property type="component" value="Unassembled WGS sequence"/>
</dbReference>
<keyword evidence="2" id="KW-1185">Reference proteome</keyword>
<protein>
    <recommendedName>
        <fullName evidence="3">YolD-like protein</fullName>
    </recommendedName>
</protein>
<accession>A0A1T4NR76</accession>
<evidence type="ECO:0000313" key="1">
    <source>
        <dbReference type="EMBL" id="SJZ81729.1"/>
    </source>
</evidence>